<reference evidence="1 2" key="1">
    <citation type="submission" date="2015-12" db="EMBL/GenBank/DDBJ databases">
        <title>Draft genome sequence of Streptomyces silvensis ATCC 53525, a producer of novel hormone antagonists.</title>
        <authorList>
            <person name="Johnston C.W."/>
            <person name="Li Y."/>
            <person name="Magarvey N.A."/>
        </authorList>
    </citation>
    <scope>NUCLEOTIDE SEQUENCE [LARGE SCALE GENOMIC DNA]</scope>
    <source>
        <strain evidence="1 2">ATCC 53525</strain>
    </source>
</reference>
<dbReference type="AlphaFoldDB" id="A0A0W7WR79"/>
<accession>A0A0W7WR79</accession>
<evidence type="ECO:0000313" key="1">
    <source>
        <dbReference type="EMBL" id="KUF13062.1"/>
    </source>
</evidence>
<dbReference type="EMBL" id="LOCL01000083">
    <property type="protein sequence ID" value="KUF13062.1"/>
    <property type="molecule type" value="Genomic_DNA"/>
</dbReference>
<dbReference type="Proteomes" id="UP000054804">
    <property type="component" value="Unassembled WGS sequence"/>
</dbReference>
<organism evidence="1 2">
    <name type="scientific">Streptomyces silvensis</name>
    <dbReference type="NCBI Taxonomy" id="1765722"/>
    <lineage>
        <taxon>Bacteria</taxon>
        <taxon>Bacillati</taxon>
        <taxon>Actinomycetota</taxon>
        <taxon>Actinomycetes</taxon>
        <taxon>Kitasatosporales</taxon>
        <taxon>Streptomycetaceae</taxon>
        <taxon>Streptomyces</taxon>
    </lineage>
</organism>
<evidence type="ECO:0000313" key="2">
    <source>
        <dbReference type="Proteomes" id="UP000054804"/>
    </source>
</evidence>
<proteinExistence type="predicted"/>
<keyword evidence="2" id="KW-1185">Reference proteome</keyword>
<protein>
    <submittedName>
        <fullName evidence="1">Uncharacterized protein</fullName>
    </submittedName>
</protein>
<sequence>MDIEMVGQEIARNMSVLRIHLPDDTRQSVVLDTGVFIPLHLITPPVGSPLPDAEIQPDMPAFDTLEQKAGYISDTRDSVIVAMTRPTGAWWETARAMLRPVTDDERRELDKLNRFRSYVSGRASVIGNRASVAPD</sequence>
<gene>
    <name evidence="1" type="ORF">AT728_37655</name>
</gene>
<name>A0A0W7WR79_9ACTN</name>
<comment type="caution">
    <text evidence="1">The sequence shown here is derived from an EMBL/GenBank/DDBJ whole genome shotgun (WGS) entry which is preliminary data.</text>
</comment>